<dbReference type="AlphaFoldDB" id="A0A0B2A8M0"/>
<dbReference type="STRING" id="1348253.LK09_02045"/>
<evidence type="ECO:0000313" key="3">
    <source>
        <dbReference type="Proteomes" id="UP000031030"/>
    </source>
</evidence>
<dbReference type="Proteomes" id="UP000031030">
    <property type="component" value="Unassembled WGS sequence"/>
</dbReference>
<feature type="transmembrane region" description="Helical" evidence="1">
    <location>
        <begin position="226"/>
        <end position="243"/>
    </location>
</feature>
<dbReference type="RefSeq" id="WP_039395207.1">
    <property type="nucleotide sequence ID" value="NZ_JTDK01000002.1"/>
</dbReference>
<gene>
    <name evidence="2" type="ORF">LK09_02045</name>
</gene>
<keyword evidence="2" id="KW-0436">Ligase</keyword>
<dbReference type="InterPro" id="IPR051533">
    <property type="entry name" value="WaaL-like"/>
</dbReference>
<organism evidence="2 3">
    <name type="scientific">Microbacterium mangrovi</name>
    <dbReference type="NCBI Taxonomy" id="1348253"/>
    <lineage>
        <taxon>Bacteria</taxon>
        <taxon>Bacillati</taxon>
        <taxon>Actinomycetota</taxon>
        <taxon>Actinomycetes</taxon>
        <taxon>Micrococcales</taxon>
        <taxon>Microbacteriaceae</taxon>
        <taxon>Microbacterium</taxon>
    </lineage>
</organism>
<feature type="transmembrane region" description="Helical" evidence="1">
    <location>
        <begin position="175"/>
        <end position="195"/>
    </location>
</feature>
<reference evidence="2 3" key="1">
    <citation type="submission" date="2014-11" db="EMBL/GenBank/DDBJ databases">
        <title>Genome sequence of Microbacterium mangrovi MUSC 115(T).</title>
        <authorList>
            <person name="Lee L.-H."/>
        </authorList>
    </citation>
    <scope>NUCLEOTIDE SEQUENCE [LARGE SCALE GENOMIC DNA]</scope>
    <source>
        <strain evidence="2 3">MUSC 115</strain>
    </source>
</reference>
<evidence type="ECO:0000256" key="1">
    <source>
        <dbReference type="SAM" id="Phobius"/>
    </source>
</evidence>
<protein>
    <submittedName>
        <fullName evidence="2">Lipid A core--O-antigen ligase</fullName>
    </submittedName>
</protein>
<dbReference type="PANTHER" id="PTHR37422">
    <property type="entry name" value="TEICHURONIC ACID BIOSYNTHESIS PROTEIN TUAE"/>
    <property type="match status" value="1"/>
</dbReference>
<feature type="transmembrane region" description="Helical" evidence="1">
    <location>
        <begin position="373"/>
        <end position="390"/>
    </location>
</feature>
<accession>A0A0B2A8M0</accession>
<keyword evidence="1" id="KW-0812">Transmembrane</keyword>
<keyword evidence="1" id="KW-0472">Membrane</keyword>
<dbReference type="EMBL" id="JTDK01000002">
    <property type="protein sequence ID" value="KHK99455.1"/>
    <property type="molecule type" value="Genomic_DNA"/>
</dbReference>
<evidence type="ECO:0000313" key="2">
    <source>
        <dbReference type="EMBL" id="KHK99455.1"/>
    </source>
</evidence>
<keyword evidence="3" id="KW-1185">Reference proteome</keyword>
<sequence length="434" mass="46934">MTSPVPTAPTRWLPALLHSAGMARAFTLAAFAAVLSANAIQWLAGTVTYVTIIVGLCVIGVGMLVARRQEIRFLHLVPISLILFVGWCAISVFWSASPSDTVIGTISQVGIALLAIVVGHVRDTLQTARALGDVMRWLLSISLGLEIVVGILMPHPLHLFGIDGNIAQFGPIEGIFGSRNMLGFVAVLALVTFFIEWRSASVSPRLAGFSVVVAGLLAVFSRSPVVLVLAAAVGLAAGALTLVRRVRPRDRAPVQWVLGVIVLLGVIAAYLLRHQIIRAAGSEFSIRANLWRVLAPYVRTYPVQGWGWFGPWPLEQYPFQSINYSIDRSYTTSLNGYADLLLQVGWVGVVLFAALAGVALVRSWLVASQRGSIVYAWVPMILVTILTNSVFESVALFGAGWMILVVCAVRAGQTRSWRERLASPEPDEGLPHRT</sequence>
<comment type="caution">
    <text evidence="2">The sequence shown here is derived from an EMBL/GenBank/DDBJ whole genome shotgun (WGS) entry which is preliminary data.</text>
</comment>
<feature type="transmembrane region" description="Helical" evidence="1">
    <location>
        <begin position="49"/>
        <end position="66"/>
    </location>
</feature>
<feature type="transmembrane region" description="Helical" evidence="1">
    <location>
        <begin position="396"/>
        <end position="412"/>
    </location>
</feature>
<feature type="transmembrane region" description="Helical" evidence="1">
    <location>
        <begin position="255"/>
        <end position="272"/>
    </location>
</feature>
<feature type="transmembrane region" description="Helical" evidence="1">
    <location>
        <begin position="134"/>
        <end position="155"/>
    </location>
</feature>
<proteinExistence type="predicted"/>
<dbReference type="GO" id="GO:0016874">
    <property type="term" value="F:ligase activity"/>
    <property type="evidence" value="ECO:0007669"/>
    <property type="project" value="UniProtKB-KW"/>
</dbReference>
<feature type="transmembrane region" description="Helical" evidence="1">
    <location>
        <begin position="340"/>
        <end position="361"/>
    </location>
</feature>
<dbReference type="PANTHER" id="PTHR37422:SF13">
    <property type="entry name" value="LIPOPOLYSACCHARIDE BIOSYNTHESIS PROTEIN PA4999-RELATED"/>
    <property type="match status" value="1"/>
</dbReference>
<name>A0A0B2A8M0_9MICO</name>
<keyword evidence="1" id="KW-1133">Transmembrane helix</keyword>
<feature type="transmembrane region" description="Helical" evidence="1">
    <location>
        <begin position="202"/>
        <end position="220"/>
    </location>
</feature>
<dbReference type="OrthoDB" id="5123754at2"/>
<dbReference type="GO" id="GO:0016020">
    <property type="term" value="C:membrane"/>
    <property type="evidence" value="ECO:0007669"/>
    <property type="project" value="UniProtKB-SubCell"/>
</dbReference>
<feature type="transmembrane region" description="Helical" evidence="1">
    <location>
        <begin position="73"/>
        <end position="96"/>
    </location>
</feature>
<feature type="transmembrane region" description="Helical" evidence="1">
    <location>
        <begin position="102"/>
        <end position="122"/>
    </location>
</feature>